<keyword evidence="2" id="KW-1185">Reference proteome</keyword>
<dbReference type="Proteomes" id="UP000765509">
    <property type="component" value="Unassembled WGS sequence"/>
</dbReference>
<organism evidence="1 2">
    <name type="scientific">Austropuccinia psidii MF-1</name>
    <dbReference type="NCBI Taxonomy" id="1389203"/>
    <lineage>
        <taxon>Eukaryota</taxon>
        <taxon>Fungi</taxon>
        <taxon>Dikarya</taxon>
        <taxon>Basidiomycota</taxon>
        <taxon>Pucciniomycotina</taxon>
        <taxon>Pucciniomycetes</taxon>
        <taxon>Pucciniales</taxon>
        <taxon>Sphaerophragmiaceae</taxon>
        <taxon>Austropuccinia</taxon>
    </lineage>
</organism>
<reference evidence="1" key="1">
    <citation type="submission" date="2021-03" db="EMBL/GenBank/DDBJ databases">
        <title>Draft genome sequence of rust myrtle Austropuccinia psidii MF-1, a brazilian biotype.</title>
        <authorList>
            <person name="Quecine M.C."/>
            <person name="Pachon D.M.R."/>
            <person name="Bonatelli M.L."/>
            <person name="Correr F.H."/>
            <person name="Franceschini L.M."/>
            <person name="Leite T.F."/>
            <person name="Margarido G.R.A."/>
            <person name="Almeida C.A."/>
            <person name="Ferrarezi J.A."/>
            <person name="Labate C.A."/>
        </authorList>
    </citation>
    <scope>NUCLEOTIDE SEQUENCE</scope>
    <source>
        <strain evidence="1">MF-1</strain>
    </source>
</reference>
<gene>
    <name evidence="1" type="ORF">O181_037615</name>
</gene>
<sequence>MVTSQQLQPVESSERRREDSLPLLFPAAQVFQQREHWPIDITRKYPSMENEGQDMLARLFRRANRRSGEGINYFNDRMIPGTASEEIAAEFAWYEDGLINDFQRTFDDLSRYN</sequence>
<evidence type="ECO:0000313" key="2">
    <source>
        <dbReference type="Proteomes" id="UP000765509"/>
    </source>
</evidence>
<evidence type="ECO:0000313" key="1">
    <source>
        <dbReference type="EMBL" id="MBW0497900.1"/>
    </source>
</evidence>
<protein>
    <submittedName>
        <fullName evidence="1">Uncharacterized protein</fullName>
    </submittedName>
</protein>
<comment type="caution">
    <text evidence="1">The sequence shown here is derived from an EMBL/GenBank/DDBJ whole genome shotgun (WGS) entry which is preliminary data.</text>
</comment>
<name>A0A9Q3DBA5_9BASI</name>
<proteinExistence type="predicted"/>
<accession>A0A9Q3DBA5</accession>
<dbReference type="AlphaFoldDB" id="A0A9Q3DBA5"/>
<dbReference type="EMBL" id="AVOT02014453">
    <property type="protein sequence ID" value="MBW0497900.1"/>
    <property type="molecule type" value="Genomic_DNA"/>
</dbReference>